<evidence type="ECO:0000313" key="1">
    <source>
        <dbReference type="EMBL" id="QHU33896.1"/>
    </source>
</evidence>
<name>A0A6C0LSP5_9ZZZZ</name>
<reference evidence="1" key="1">
    <citation type="journal article" date="2020" name="Nature">
        <title>Giant virus diversity and host interactions through global metagenomics.</title>
        <authorList>
            <person name="Schulz F."/>
            <person name="Roux S."/>
            <person name="Paez-Espino D."/>
            <person name="Jungbluth S."/>
            <person name="Walsh D.A."/>
            <person name="Denef V.J."/>
            <person name="McMahon K.D."/>
            <person name="Konstantinidis K.T."/>
            <person name="Eloe-Fadrosh E.A."/>
            <person name="Kyrpides N.C."/>
            <person name="Woyke T."/>
        </authorList>
    </citation>
    <scope>NUCLEOTIDE SEQUENCE</scope>
    <source>
        <strain evidence="1">GVMAG-S-1016704-142</strain>
    </source>
</reference>
<proteinExistence type="predicted"/>
<sequence>MDNIIDKLSKIEDINSSWSDWTLEEKKNMLEIYFIISKKEPQIFNLIYNYHGCDSWEDIFRDYDRNYLEDKKKG</sequence>
<organism evidence="1">
    <name type="scientific">viral metagenome</name>
    <dbReference type="NCBI Taxonomy" id="1070528"/>
    <lineage>
        <taxon>unclassified sequences</taxon>
        <taxon>metagenomes</taxon>
        <taxon>organismal metagenomes</taxon>
    </lineage>
</organism>
<dbReference type="AlphaFoldDB" id="A0A6C0LSP5"/>
<protein>
    <submittedName>
        <fullName evidence="1">Uncharacterized protein</fullName>
    </submittedName>
</protein>
<dbReference type="EMBL" id="MN740564">
    <property type="protein sequence ID" value="QHU33896.1"/>
    <property type="molecule type" value="Genomic_DNA"/>
</dbReference>
<accession>A0A6C0LSP5</accession>